<feature type="domain" description="C-methyltransferase" evidence="2">
    <location>
        <begin position="243"/>
        <end position="398"/>
    </location>
</feature>
<proteinExistence type="predicted"/>
<dbReference type="Proteomes" id="UP000176877">
    <property type="component" value="Unassembled WGS sequence"/>
</dbReference>
<gene>
    <name evidence="3" type="ORF">A3D45_01090</name>
</gene>
<dbReference type="EMBL" id="MFFT01000008">
    <property type="protein sequence ID" value="OGF23489.1"/>
    <property type="molecule type" value="Genomic_DNA"/>
</dbReference>
<dbReference type="Gene3D" id="6.20.50.110">
    <property type="entry name" value="Methyltransferase, zinc-binding domain"/>
    <property type="match status" value="1"/>
</dbReference>
<dbReference type="AlphaFoldDB" id="A0A1F5SA13"/>
<dbReference type="PANTHER" id="PTHR43861">
    <property type="entry name" value="TRANS-ACONITATE 2-METHYLTRANSFERASE-RELATED"/>
    <property type="match status" value="1"/>
</dbReference>
<dbReference type="InterPro" id="IPR013691">
    <property type="entry name" value="MeTrfase_14"/>
</dbReference>
<dbReference type="Gene3D" id="6.10.250.3100">
    <property type="match status" value="1"/>
</dbReference>
<dbReference type="InterPro" id="IPR029063">
    <property type="entry name" value="SAM-dependent_MTases_sf"/>
</dbReference>
<evidence type="ECO:0008006" key="5">
    <source>
        <dbReference type="Google" id="ProtNLM"/>
    </source>
</evidence>
<dbReference type="SUPFAM" id="SSF53335">
    <property type="entry name" value="S-adenosyl-L-methionine-dependent methyltransferases"/>
    <property type="match status" value="1"/>
</dbReference>
<dbReference type="InterPro" id="IPR013630">
    <property type="entry name" value="Methyltransf_Zn-bd_dom_put"/>
</dbReference>
<dbReference type="Pfam" id="PF08421">
    <property type="entry name" value="Methyltransf_13"/>
    <property type="match status" value="1"/>
</dbReference>
<evidence type="ECO:0000259" key="2">
    <source>
        <dbReference type="Pfam" id="PF08484"/>
    </source>
</evidence>
<organism evidence="3 4">
    <name type="scientific">Candidatus Falkowbacteria bacterium RIFCSPHIGHO2_02_FULL_42_9</name>
    <dbReference type="NCBI Taxonomy" id="1797986"/>
    <lineage>
        <taxon>Bacteria</taxon>
        <taxon>Candidatus Falkowiibacteriota</taxon>
    </lineage>
</organism>
<feature type="domain" description="Methyltransferase putative zinc binding" evidence="1">
    <location>
        <begin position="3"/>
        <end position="64"/>
    </location>
</feature>
<dbReference type="Pfam" id="PF08484">
    <property type="entry name" value="Methyltransf_14"/>
    <property type="match status" value="1"/>
</dbReference>
<accession>A0A1F5SA13</accession>
<dbReference type="Gene3D" id="3.40.50.150">
    <property type="entry name" value="Vaccinia Virus protein VP39"/>
    <property type="match status" value="1"/>
</dbReference>
<evidence type="ECO:0000259" key="1">
    <source>
        <dbReference type="Pfam" id="PF08421"/>
    </source>
</evidence>
<name>A0A1F5SA13_9BACT</name>
<dbReference type="InterPro" id="IPR038576">
    <property type="entry name" value="Methyltransf_Zn-bd_dom_put_sf"/>
</dbReference>
<evidence type="ECO:0000313" key="3">
    <source>
        <dbReference type="EMBL" id="OGF23489.1"/>
    </source>
</evidence>
<comment type="caution">
    <text evidence="3">The sequence shown here is derived from an EMBL/GenBank/DDBJ whole genome shotgun (WGS) entry which is preliminary data.</text>
</comment>
<dbReference type="Pfam" id="PF13489">
    <property type="entry name" value="Methyltransf_23"/>
    <property type="match status" value="1"/>
</dbReference>
<dbReference type="PANTHER" id="PTHR43861:SF5">
    <property type="entry name" value="BLL5978 PROTEIN"/>
    <property type="match status" value="1"/>
</dbReference>
<reference evidence="3 4" key="1">
    <citation type="journal article" date="2016" name="Nat. Commun.">
        <title>Thousands of microbial genomes shed light on interconnected biogeochemical processes in an aquifer system.</title>
        <authorList>
            <person name="Anantharaman K."/>
            <person name="Brown C.T."/>
            <person name="Hug L.A."/>
            <person name="Sharon I."/>
            <person name="Castelle C.J."/>
            <person name="Probst A.J."/>
            <person name="Thomas B.C."/>
            <person name="Singh A."/>
            <person name="Wilkins M.J."/>
            <person name="Karaoz U."/>
            <person name="Brodie E.L."/>
            <person name="Williams K.H."/>
            <person name="Hubbard S.S."/>
            <person name="Banfield J.F."/>
        </authorList>
    </citation>
    <scope>NUCLEOTIDE SEQUENCE [LARGE SCALE GENOMIC DNA]</scope>
</reference>
<sequence>MPCYICGEKKLYKFLSLGQQPPSDAFLRPKDLSKPETTYPLELCLCESCHLVQLNYAVDPEKLFRDYVYNTGSNNSLKKSFANLVNNLVKRFNLSENDLAIDIGSNDGTLLSYYRPHKVKILGIDPSSATKLVLANNIPTIVDFFSRKLSAKVIKKYGQAKIITATNVFAHVKKLDDFVAGVKDLLTDDGIFVSESGYLLDFIEKLQYDSIYHEHLRYYSLKPLEILFKKFGLEIIDTERGSIHGGTIIVYAAKVGKRPIANRVAELIRQEENFGLYKKETFTNFAARVKKNKLALRKLVIEKKSEGKMIVGIGAPAKGNTLLNYCNLGVEYVSYLVEKSRLKIGLYSPGQHIPVVEEKRLFIDQPDYAILLSWNIAQELISKLRRGGYRGKFILPTPKPRII</sequence>
<protein>
    <recommendedName>
        <fullName evidence="5">Methyltransferase</fullName>
    </recommendedName>
</protein>
<evidence type="ECO:0000313" key="4">
    <source>
        <dbReference type="Proteomes" id="UP000176877"/>
    </source>
</evidence>
<dbReference type="Gene3D" id="3.40.50.720">
    <property type="entry name" value="NAD(P)-binding Rossmann-like Domain"/>
    <property type="match status" value="1"/>
</dbReference>